<protein>
    <submittedName>
        <fullName evidence="2">Resolvase, N terminal domain</fullName>
    </submittedName>
</protein>
<dbReference type="Gene3D" id="3.40.50.1390">
    <property type="entry name" value="Resolvase, N-terminal catalytic domain"/>
    <property type="match status" value="1"/>
</dbReference>
<dbReference type="GO" id="GO:0003677">
    <property type="term" value="F:DNA binding"/>
    <property type="evidence" value="ECO:0007669"/>
    <property type="project" value="InterPro"/>
</dbReference>
<evidence type="ECO:0000313" key="2">
    <source>
        <dbReference type="EMBL" id="SEH41540.1"/>
    </source>
</evidence>
<dbReference type="PANTHER" id="PTHR30461">
    <property type="entry name" value="DNA-INVERTASE FROM LAMBDOID PROPHAGE"/>
    <property type="match status" value="1"/>
</dbReference>
<dbReference type="EMBL" id="FNWO01000008">
    <property type="protein sequence ID" value="SEH41540.1"/>
    <property type="molecule type" value="Genomic_DNA"/>
</dbReference>
<gene>
    <name evidence="2" type="ORF">SAMN04244559_02215</name>
</gene>
<organism evidence="2 3">
    <name type="scientific">Magnetospirillum fulvum</name>
    <name type="common">Rhodospirillum fulvum</name>
    <dbReference type="NCBI Taxonomy" id="1082"/>
    <lineage>
        <taxon>Bacteria</taxon>
        <taxon>Pseudomonadati</taxon>
        <taxon>Pseudomonadota</taxon>
        <taxon>Alphaproteobacteria</taxon>
        <taxon>Rhodospirillales</taxon>
        <taxon>Rhodospirillaceae</taxon>
        <taxon>Magnetospirillum</taxon>
    </lineage>
</organism>
<evidence type="ECO:0000313" key="3">
    <source>
        <dbReference type="Proteomes" id="UP000182983"/>
    </source>
</evidence>
<dbReference type="RefSeq" id="WP_425283710.1">
    <property type="nucleotide sequence ID" value="NZ_FNWO01000008.1"/>
</dbReference>
<proteinExistence type="predicted"/>
<feature type="domain" description="Resolvase/invertase-type recombinase catalytic" evidence="1">
    <location>
        <begin position="4"/>
        <end position="58"/>
    </location>
</feature>
<sequence>MTRVVLYARYSSDNQSVSSIEDQVRICRERAEREKWAVGATYQDAAISGASITLRPGILNNELYVGVLVWNRLRYTRHHRR</sequence>
<keyword evidence="3" id="KW-1185">Reference proteome</keyword>
<reference evidence="3" key="1">
    <citation type="submission" date="2016-10" db="EMBL/GenBank/DDBJ databases">
        <authorList>
            <person name="Varghese N."/>
            <person name="Submissions S."/>
        </authorList>
    </citation>
    <scope>NUCLEOTIDE SEQUENCE [LARGE SCALE GENOMIC DNA]</scope>
    <source>
        <strain evidence="3">DSM 13234</strain>
    </source>
</reference>
<dbReference type="GO" id="GO:0000150">
    <property type="term" value="F:DNA strand exchange activity"/>
    <property type="evidence" value="ECO:0007669"/>
    <property type="project" value="InterPro"/>
</dbReference>
<dbReference type="InterPro" id="IPR006119">
    <property type="entry name" value="Resolv_N"/>
</dbReference>
<dbReference type="Proteomes" id="UP000182983">
    <property type="component" value="Unassembled WGS sequence"/>
</dbReference>
<dbReference type="PANTHER" id="PTHR30461:SF23">
    <property type="entry name" value="DNA RECOMBINASE-RELATED"/>
    <property type="match status" value="1"/>
</dbReference>
<name>A0A1H6I584_MAGFU</name>
<evidence type="ECO:0000259" key="1">
    <source>
        <dbReference type="Pfam" id="PF00239"/>
    </source>
</evidence>
<dbReference type="Pfam" id="PF00239">
    <property type="entry name" value="Resolvase"/>
    <property type="match status" value="1"/>
</dbReference>
<accession>A0A1H6I584</accession>
<dbReference type="InterPro" id="IPR050639">
    <property type="entry name" value="SSR_resolvase"/>
</dbReference>
<dbReference type="InterPro" id="IPR036162">
    <property type="entry name" value="Resolvase-like_N_sf"/>
</dbReference>
<dbReference type="SUPFAM" id="SSF53041">
    <property type="entry name" value="Resolvase-like"/>
    <property type="match status" value="1"/>
</dbReference>
<dbReference type="AlphaFoldDB" id="A0A1H6I584"/>